<feature type="compositionally biased region" description="Polar residues" evidence="2">
    <location>
        <begin position="459"/>
        <end position="486"/>
    </location>
</feature>
<proteinExistence type="predicted"/>
<feature type="compositionally biased region" description="Acidic residues" evidence="2">
    <location>
        <begin position="242"/>
        <end position="251"/>
    </location>
</feature>
<feature type="compositionally biased region" description="Basic and acidic residues" evidence="2">
    <location>
        <begin position="42"/>
        <end position="63"/>
    </location>
</feature>
<feature type="region of interest" description="Disordered" evidence="2">
    <location>
        <begin position="457"/>
        <end position="488"/>
    </location>
</feature>
<feature type="coiled-coil region" evidence="1">
    <location>
        <begin position="408"/>
        <end position="456"/>
    </location>
</feature>
<feature type="region of interest" description="Disordered" evidence="2">
    <location>
        <begin position="517"/>
        <end position="546"/>
    </location>
</feature>
<name>A0A8K0K7W8_LADFU</name>
<feature type="region of interest" description="Disordered" evidence="2">
    <location>
        <begin position="209"/>
        <end position="289"/>
    </location>
</feature>
<evidence type="ECO:0000256" key="1">
    <source>
        <dbReference type="SAM" id="Coils"/>
    </source>
</evidence>
<reference evidence="3" key="2">
    <citation type="submission" date="2017-10" db="EMBL/GenBank/DDBJ databases">
        <title>Ladona fulva Genome sequencing and assembly.</title>
        <authorList>
            <person name="Murali S."/>
            <person name="Richards S."/>
            <person name="Bandaranaike D."/>
            <person name="Bellair M."/>
            <person name="Blankenburg K."/>
            <person name="Chao H."/>
            <person name="Dinh H."/>
            <person name="Doddapaneni H."/>
            <person name="Dugan-Rocha S."/>
            <person name="Elkadiri S."/>
            <person name="Gnanaolivu R."/>
            <person name="Hernandez B."/>
            <person name="Skinner E."/>
            <person name="Javaid M."/>
            <person name="Lee S."/>
            <person name="Li M."/>
            <person name="Ming W."/>
            <person name="Munidasa M."/>
            <person name="Muniz J."/>
            <person name="Nguyen L."/>
            <person name="Hughes D."/>
            <person name="Osuji N."/>
            <person name="Pu L.-L."/>
            <person name="Puazo M."/>
            <person name="Qu C."/>
            <person name="Quiroz J."/>
            <person name="Raj R."/>
            <person name="Weissenberger G."/>
            <person name="Xin Y."/>
            <person name="Zou X."/>
            <person name="Han Y."/>
            <person name="Worley K."/>
            <person name="Muzny D."/>
            <person name="Gibbs R."/>
        </authorList>
    </citation>
    <scope>NUCLEOTIDE SEQUENCE</scope>
    <source>
        <strain evidence="3">Sampled in the wild</strain>
    </source>
</reference>
<keyword evidence="4" id="KW-1185">Reference proteome</keyword>
<feature type="region of interest" description="Disordered" evidence="2">
    <location>
        <begin position="16"/>
        <end position="88"/>
    </location>
</feature>
<feature type="compositionally biased region" description="Polar residues" evidence="2">
    <location>
        <begin position="224"/>
        <end position="237"/>
    </location>
</feature>
<protein>
    <submittedName>
        <fullName evidence="3">Uncharacterized protein</fullName>
    </submittedName>
</protein>
<dbReference type="AlphaFoldDB" id="A0A8K0K7W8"/>
<feature type="region of interest" description="Disordered" evidence="2">
    <location>
        <begin position="121"/>
        <end position="140"/>
    </location>
</feature>
<evidence type="ECO:0000256" key="2">
    <source>
        <dbReference type="SAM" id="MobiDB-lite"/>
    </source>
</evidence>
<feature type="compositionally biased region" description="Basic residues" evidence="2">
    <location>
        <begin position="730"/>
        <end position="743"/>
    </location>
</feature>
<feature type="compositionally biased region" description="Acidic residues" evidence="2">
    <location>
        <begin position="697"/>
        <end position="706"/>
    </location>
</feature>
<comment type="caution">
    <text evidence="3">The sequence shown here is derived from an EMBL/GenBank/DDBJ whole genome shotgun (WGS) entry which is preliminary data.</text>
</comment>
<accession>A0A8K0K7W8</accession>
<organism evidence="3 4">
    <name type="scientific">Ladona fulva</name>
    <name type="common">Scarce chaser dragonfly</name>
    <name type="synonym">Libellula fulva</name>
    <dbReference type="NCBI Taxonomy" id="123851"/>
    <lineage>
        <taxon>Eukaryota</taxon>
        <taxon>Metazoa</taxon>
        <taxon>Ecdysozoa</taxon>
        <taxon>Arthropoda</taxon>
        <taxon>Hexapoda</taxon>
        <taxon>Insecta</taxon>
        <taxon>Pterygota</taxon>
        <taxon>Palaeoptera</taxon>
        <taxon>Odonata</taxon>
        <taxon>Epiprocta</taxon>
        <taxon>Anisoptera</taxon>
        <taxon>Libelluloidea</taxon>
        <taxon>Libellulidae</taxon>
        <taxon>Ladona</taxon>
    </lineage>
</organism>
<dbReference type="Proteomes" id="UP000792457">
    <property type="component" value="Unassembled WGS sequence"/>
</dbReference>
<evidence type="ECO:0000313" key="4">
    <source>
        <dbReference type="Proteomes" id="UP000792457"/>
    </source>
</evidence>
<feature type="compositionally biased region" description="Basic and acidic residues" evidence="2">
    <location>
        <begin position="577"/>
        <end position="588"/>
    </location>
</feature>
<feature type="region of interest" description="Disordered" evidence="2">
    <location>
        <begin position="668"/>
        <end position="743"/>
    </location>
</feature>
<feature type="compositionally biased region" description="Basic and acidic residues" evidence="2">
    <location>
        <begin position="676"/>
        <end position="685"/>
    </location>
</feature>
<feature type="non-terminal residue" evidence="3">
    <location>
        <position position="1"/>
    </location>
</feature>
<reference evidence="3" key="1">
    <citation type="submission" date="2013-04" db="EMBL/GenBank/DDBJ databases">
        <authorList>
            <person name="Qu J."/>
            <person name="Murali S.C."/>
            <person name="Bandaranaike D."/>
            <person name="Bellair M."/>
            <person name="Blankenburg K."/>
            <person name="Chao H."/>
            <person name="Dinh H."/>
            <person name="Doddapaneni H."/>
            <person name="Downs B."/>
            <person name="Dugan-Rocha S."/>
            <person name="Elkadiri S."/>
            <person name="Gnanaolivu R.D."/>
            <person name="Hernandez B."/>
            <person name="Javaid M."/>
            <person name="Jayaseelan J.C."/>
            <person name="Lee S."/>
            <person name="Li M."/>
            <person name="Ming W."/>
            <person name="Munidasa M."/>
            <person name="Muniz J."/>
            <person name="Nguyen L."/>
            <person name="Ongeri F."/>
            <person name="Osuji N."/>
            <person name="Pu L.-L."/>
            <person name="Puazo M."/>
            <person name="Qu C."/>
            <person name="Quiroz J."/>
            <person name="Raj R."/>
            <person name="Weissenberger G."/>
            <person name="Xin Y."/>
            <person name="Zou X."/>
            <person name="Han Y."/>
            <person name="Richards S."/>
            <person name="Worley K."/>
            <person name="Muzny D."/>
            <person name="Gibbs R."/>
        </authorList>
    </citation>
    <scope>NUCLEOTIDE SEQUENCE</scope>
    <source>
        <strain evidence="3">Sampled in the wild</strain>
    </source>
</reference>
<keyword evidence="1" id="KW-0175">Coiled coil</keyword>
<dbReference type="OrthoDB" id="2187496at2759"/>
<dbReference type="EMBL" id="KZ308467">
    <property type="protein sequence ID" value="KAG8230124.1"/>
    <property type="molecule type" value="Genomic_DNA"/>
</dbReference>
<feature type="compositionally biased region" description="Polar residues" evidence="2">
    <location>
        <begin position="121"/>
        <end position="132"/>
    </location>
</feature>
<sequence>YDKTEVERLISEGRLTREAKSVSQSVSSLDREDDDNAVTIKQEQEMKQEMAEWEKEEMDRRANTEASATVASGAVIPSDGTLGKEKSTPEKVLEIVRVAESLANIQPSAQPQHALSIQNSGNTAVLPSSTDPQSPPPVDVKTTTVVMSKHTLAPQTSTEKVFLREAVDILHRHHHPQGSHLNRKKRGGVLFHILKVTPIHSSIRPLSSASGIMENAPPSPEPTQSPITAPKQLNPQSLEGYDSNDNDDLDDAYSSTEDLLEPIARSRKPNARLSGKKINPLEGVKGSGPIKMSVSDKLKFFEKAMVEQNQPSQKSEKVFSFISQDELERMKQEEEKKIASLSKDELISWAQLDDGDEEDNEGNITRTLRQNVTAPAIVRTAKAERRLKEKMKHEGVVMDDYKDSDPLLQSEERELSPAEERALKAEKRAAWRQARLKSLEQDALQAQMVIKKMTEMIDTKSSSPGMDATDGTTESGPDNSRNNNNLLGKDAENNIQFLCTCDEPVHTNCAGVIPHSSRQELQEGKSTPSHPSELVPKVTSSPISPLRPCSADFPRLVVRVRDPGKDSPSSPSNVRVVGERERVVEERPVPGCPPTTVEYVDPESGVVTLRTIQLVEKVIEREVEITREKIVSLELCNSPGSDGPEGNLLPQVEGTILQEQVLEEEDEEETIQGKEAQVHEIKEVEEVATVENGKDDAGEDEGEDGEDPQKMTNSQNSMGENGQGGAPGGGKKKRKRKSKKGKH</sequence>
<gene>
    <name evidence="3" type="ORF">J437_LFUL010616</name>
</gene>
<evidence type="ECO:0000313" key="3">
    <source>
        <dbReference type="EMBL" id="KAG8230124.1"/>
    </source>
</evidence>
<feature type="region of interest" description="Disordered" evidence="2">
    <location>
        <begin position="560"/>
        <end position="590"/>
    </location>
</feature>